<accession>A0A9D1JWI3</accession>
<dbReference type="AlphaFoldDB" id="A0A9D1JWI3"/>
<dbReference type="PANTHER" id="PTHR12526:SF637">
    <property type="entry name" value="GLYCOSYLTRANSFERASE EPSF-RELATED"/>
    <property type="match status" value="1"/>
</dbReference>
<dbReference type="Pfam" id="PF00534">
    <property type="entry name" value="Glycos_transf_1"/>
    <property type="match status" value="1"/>
</dbReference>
<name>A0A9D1JWI3_9PROT</name>
<evidence type="ECO:0000313" key="3">
    <source>
        <dbReference type="Proteomes" id="UP000886742"/>
    </source>
</evidence>
<gene>
    <name evidence="2" type="ORF">IAD02_01010</name>
</gene>
<dbReference type="Gene3D" id="3.40.50.2000">
    <property type="entry name" value="Glycogen Phosphorylase B"/>
    <property type="match status" value="2"/>
</dbReference>
<evidence type="ECO:0000313" key="2">
    <source>
        <dbReference type="EMBL" id="HIS70555.1"/>
    </source>
</evidence>
<dbReference type="PANTHER" id="PTHR12526">
    <property type="entry name" value="GLYCOSYLTRANSFERASE"/>
    <property type="match status" value="1"/>
</dbReference>
<reference evidence="2" key="1">
    <citation type="submission" date="2020-10" db="EMBL/GenBank/DDBJ databases">
        <authorList>
            <person name="Gilroy R."/>
        </authorList>
    </citation>
    <scope>NUCLEOTIDE SEQUENCE</scope>
    <source>
        <strain evidence="2">ChiGjej3B3-5194</strain>
    </source>
</reference>
<proteinExistence type="predicted"/>
<dbReference type="CDD" id="cd03811">
    <property type="entry name" value="GT4_GT28_WabH-like"/>
    <property type="match status" value="1"/>
</dbReference>
<organism evidence="2 3">
    <name type="scientific">Candidatus Enterousia intestinigallinarum</name>
    <dbReference type="NCBI Taxonomy" id="2840790"/>
    <lineage>
        <taxon>Bacteria</taxon>
        <taxon>Pseudomonadati</taxon>
        <taxon>Pseudomonadota</taxon>
        <taxon>Alphaproteobacteria</taxon>
        <taxon>Candidatus Enterousia</taxon>
    </lineage>
</organism>
<dbReference type="SUPFAM" id="SSF53756">
    <property type="entry name" value="UDP-Glycosyltransferase/glycogen phosphorylase"/>
    <property type="match status" value="1"/>
</dbReference>
<feature type="domain" description="Glycosyl transferase family 1" evidence="1">
    <location>
        <begin position="200"/>
        <end position="346"/>
    </location>
</feature>
<dbReference type="GO" id="GO:0016757">
    <property type="term" value="F:glycosyltransferase activity"/>
    <property type="evidence" value="ECO:0007669"/>
    <property type="project" value="InterPro"/>
</dbReference>
<evidence type="ECO:0000259" key="1">
    <source>
        <dbReference type="Pfam" id="PF00534"/>
    </source>
</evidence>
<sequence>MKKIKVAFCVRDMKIGGVESVMIRTLDALLKTNLFDISVITYSKIKVPVYAQWFAAHPNVTVYTMYPSRWLGTDLAHFFLLRIFQYLCRDVYRWWRRRKYGVRGAGDIDVFIDYYNFSFDAEFRKLNKPKIVWWHSSIDAFVSGNYIRYMDDYDMLVTLTDGFVEEFRTRYPRYADKIMRIYNPISEKDIVAKSRVVSAPRGKYFCCVSRLYADKDIPTLLRGFDKFWGDNNRPDVKLYIIGDGSFRGRYEQMAASLPCANQVVFTGAVPNPLGYMRGAMANILSSYSEGFAIVLTEAAAVGTLNISSDCKNGPRDILLDGAGGLLFRPGDAAALAQHMSDVFNKRVDVAKMCRVARDGLARFDTDIITKQIIDLIKSYV</sequence>
<protein>
    <submittedName>
        <fullName evidence="2">Glycosyltransferase</fullName>
    </submittedName>
</protein>
<dbReference type="EMBL" id="DVJI01000006">
    <property type="protein sequence ID" value="HIS70555.1"/>
    <property type="molecule type" value="Genomic_DNA"/>
</dbReference>
<dbReference type="Proteomes" id="UP000886742">
    <property type="component" value="Unassembled WGS sequence"/>
</dbReference>
<comment type="caution">
    <text evidence="2">The sequence shown here is derived from an EMBL/GenBank/DDBJ whole genome shotgun (WGS) entry which is preliminary data.</text>
</comment>
<reference evidence="2" key="2">
    <citation type="journal article" date="2021" name="PeerJ">
        <title>Extensive microbial diversity within the chicken gut microbiome revealed by metagenomics and culture.</title>
        <authorList>
            <person name="Gilroy R."/>
            <person name="Ravi A."/>
            <person name="Getino M."/>
            <person name="Pursley I."/>
            <person name="Horton D.L."/>
            <person name="Alikhan N.F."/>
            <person name="Baker D."/>
            <person name="Gharbi K."/>
            <person name="Hall N."/>
            <person name="Watson M."/>
            <person name="Adriaenssens E.M."/>
            <person name="Foster-Nyarko E."/>
            <person name="Jarju S."/>
            <person name="Secka A."/>
            <person name="Antonio M."/>
            <person name="Oren A."/>
            <person name="Chaudhuri R.R."/>
            <person name="La Ragione R."/>
            <person name="Hildebrand F."/>
            <person name="Pallen M.J."/>
        </authorList>
    </citation>
    <scope>NUCLEOTIDE SEQUENCE</scope>
    <source>
        <strain evidence="2">ChiGjej3B3-5194</strain>
    </source>
</reference>
<dbReference type="InterPro" id="IPR001296">
    <property type="entry name" value="Glyco_trans_1"/>
</dbReference>